<dbReference type="STRING" id="483219.LILAB_18485"/>
<accession>F8C6L0</accession>
<dbReference type="eggNOG" id="ENOG5033F79">
    <property type="taxonomic scope" value="Bacteria"/>
</dbReference>
<name>F8C6L0_MYXFH</name>
<evidence type="ECO:0000313" key="3">
    <source>
        <dbReference type="Proteomes" id="UP000000488"/>
    </source>
</evidence>
<dbReference type="InterPro" id="IPR049251">
    <property type="entry name" value="DUF6884"/>
</dbReference>
<reference evidence="2 3" key="1">
    <citation type="journal article" date="2011" name="J. Bacteriol.">
        <title>Genome sequence of the halotolerant marine bacterium Myxococcus fulvus HW-1.</title>
        <authorList>
            <person name="Li Z.F."/>
            <person name="Li X."/>
            <person name="Liu H."/>
            <person name="Liu X."/>
            <person name="Han K."/>
            <person name="Wu Z.H."/>
            <person name="Hu W."/>
            <person name="Li F.F."/>
            <person name="Li Y.Z."/>
        </authorList>
    </citation>
    <scope>NUCLEOTIDE SEQUENCE [LARGE SCALE GENOMIC DNA]</scope>
    <source>
        <strain evidence="3">ATCC BAA-855 / HW-1</strain>
    </source>
</reference>
<dbReference type="AlphaFoldDB" id="F8C6L0"/>
<organism evidence="2 3">
    <name type="scientific">Myxococcus fulvus (strain ATCC BAA-855 / HW-1)</name>
    <dbReference type="NCBI Taxonomy" id="483219"/>
    <lineage>
        <taxon>Bacteria</taxon>
        <taxon>Pseudomonadati</taxon>
        <taxon>Myxococcota</taxon>
        <taxon>Myxococcia</taxon>
        <taxon>Myxococcales</taxon>
        <taxon>Cystobacterineae</taxon>
        <taxon>Myxococcaceae</taxon>
        <taxon>Myxococcus</taxon>
    </lineage>
</organism>
<dbReference type="Pfam" id="PF21818">
    <property type="entry name" value="DUF6884"/>
    <property type="match status" value="1"/>
</dbReference>
<dbReference type="KEGG" id="mfu:LILAB_18485"/>
<dbReference type="EMBL" id="CP002830">
    <property type="protein sequence ID" value="AEI65599.1"/>
    <property type="molecule type" value="Genomic_DNA"/>
</dbReference>
<dbReference type="HOGENOM" id="CLU_114074_1_0_7"/>
<dbReference type="Proteomes" id="UP000000488">
    <property type="component" value="Chromosome"/>
</dbReference>
<evidence type="ECO:0000259" key="1">
    <source>
        <dbReference type="Pfam" id="PF21818"/>
    </source>
</evidence>
<feature type="domain" description="DUF6884" evidence="1">
    <location>
        <begin position="7"/>
        <end position="140"/>
    </location>
</feature>
<evidence type="ECO:0000313" key="2">
    <source>
        <dbReference type="EMBL" id="AEI65599.1"/>
    </source>
</evidence>
<protein>
    <recommendedName>
        <fullName evidence="1">DUF6884 domain-containing protein</fullName>
    </recommendedName>
</protein>
<proteinExistence type="predicted"/>
<gene>
    <name evidence="2" type="ordered locus">LILAB_18485</name>
</gene>
<sequence length="156" mass="16924">MSGPLRIGLVGCGKAKLEHAAPAGQLYTGSLFKGAVAVATARCGPNVMVLSAKHGLAPLEVCLEPYELSLLRLSREERQQWGELVINELEWRFIGVEEAELLVFAGEPYVEALRPHLREGWTLTEPLAGLQIGERLAWLARERAALAKQAATVGAQ</sequence>